<dbReference type="InterPro" id="IPR029058">
    <property type="entry name" value="AB_hydrolase_fold"/>
</dbReference>
<feature type="domain" description="Peptidase S33 tripeptidyl aminopeptidase-like C-terminal" evidence="2">
    <location>
        <begin position="401"/>
        <end position="496"/>
    </location>
</feature>
<keyword evidence="1" id="KW-0732">Signal</keyword>
<dbReference type="EMBL" id="CP089982">
    <property type="protein sequence ID" value="WXA94912.1"/>
    <property type="molecule type" value="Genomic_DNA"/>
</dbReference>
<feature type="signal peptide" evidence="1">
    <location>
        <begin position="1"/>
        <end position="20"/>
    </location>
</feature>
<dbReference type="InterPro" id="IPR013595">
    <property type="entry name" value="Pept_S33_TAP-like_C"/>
</dbReference>
<gene>
    <name evidence="3" type="ORF">LZC95_51880</name>
</gene>
<organism evidence="3 4">
    <name type="scientific">Pendulispora brunnea</name>
    <dbReference type="NCBI Taxonomy" id="2905690"/>
    <lineage>
        <taxon>Bacteria</taxon>
        <taxon>Pseudomonadati</taxon>
        <taxon>Myxococcota</taxon>
        <taxon>Myxococcia</taxon>
        <taxon>Myxococcales</taxon>
        <taxon>Sorangiineae</taxon>
        <taxon>Pendulisporaceae</taxon>
        <taxon>Pendulispora</taxon>
    </lineage>
</organism>
<dbReference type="SUPFAM" id="SSF53474">
    <property type="entry name" value="alpha/beta-Hydrolases"/>
    <property type="match status" value="1"/>
</dbReference>
<keyword evidence="4" id="KW-1185">Reference proteome</keyword>
<feature type="chain" id="PRO_5046056647" evidence="1">
    <location>
        <begin position="21"/>
        <end position="505"/>
    </location>
</feature>
<evidence type="ECO:0000256" key="1">
    <source>
        <dbReference type="SAM" id="SignalP"/>
    </source>
</evidence>
<dbReference type="Gene3D" id="3.40.50.1820">
    <property type="entry name" value="alpha/beta hydrolase"/>
    <property type="match status" value="1"/>
</dbReference>
<dbReference type="PROSITE" id="PS51257">
    <property type="entry name" value="PROKAR_LIPOPROTEIN"/>
    <property type="match status" value="1"/>
</dbReference>
<dbReference type="Pfam" id="PF08386">
    <property type="entry name" value="Abhydrolase_4"/>
    <property type="match status" value="1"/>
</dbReference>
<evidence type="ECO:0000313" key="3">
    <source>
        <dbReference type="EMBL" id="WXA94912.1"/>
    </source>
</evidence>
<protein>
    <submittedName>
        <fullName evidence="3">Alpha/beta hydrolase</fullName>
    </submittedName>
</protein>
<accession>A0ABZ2KBY3</accession>
<name>A0ABZ2KBY3_9BACT</name>
<sequence length="505" mass="55709">MRKFSFVAATMLLAVPFSVGCFSSHEEPPSANAEAEIEKGTIAWKPCPNPIYPEAECGIVTVPVDWSKPDGETLPMNVYRLKATRAGKPLGTLWFASGTPSLWFDKRPGEEHAPSARLREYFDIVGFDARGTSNDEPIACDPELSKKVAAHDNRRPANQAEYEQWSEQVRALGEDCLQRHGALFAHFDDFSVARDIDAFRSALGEEKLNVYARSVVTSLAATYAEMFPHRLRTLVFDSNRDHSVDTATLLSRFSGGLDSSFAQFIDWARRTPGSVLYGKNVQSLWDRLYTQAKAGELIDPNTGKPMQVYTLLQGATLPMDRQPQHHSWGELAQRLADLDAGRSTPGWDPEPEADYSSGAGYGAADECENWDYTDVADFAALDGAYRAADTRLVHVHEAFETLMHSPATCRGWPIAVLNPQHRLSIQGGPKVLVVNSRHDFQTSYDNAVAVHEQIPGSVLLTYEGVGHGTYNRSPCIRGQVELYLMTGLTPASDTSCPAIWPAAQE</sequence>
<dbReference type="GO" id="GO:0016787">
    <property type="term" value="F:hydrolase activity"/>
    <property type="evidence" value="ECO:0007669"/>
    <property type="project" value="UniProtKB-KW"/>
</dbReference>
<evidence type="ECO:0000313" key="4">
    <source>
        <dbReference type="Proteomes" id="UP001379533"/>
    </source>
</evidence>
<proteinExistence type="predicted"/>
<keyword evidence="3" id="KW-0378">Hydrolase</keyword>
<dbReference type="Proteomes" id="UP001379533">
    <property type="component" value="Chromosome"/>
</dbReference>
<evidence type="ECO:0000259" key="2">
    <source>
        <dbReference type="Pfam" id="PF08386"/>
    </source>
</evidence>
<dbReference type="RefSeq" id="WP_394845522.1">
    <property type="nucleotide sequence ID" value="NZ_CP089982.1"/>
</dbReference>
<reference evidence="3 4" key="1">
    <citation type="submission" date="2021-12" db="EMBL/GenBank/DDBJ databases">
        <title>Discovery of the Pendulisporaceae a myxobacterial family with distinct sporulation behavior and unique specialized metabolism.</title>
        <authorList>
            <person name="Garcia R."/>
            <person name="Popoff A."/>
            <person name="Bader C.D."/>
            <person name="Loehr J."/>
            <person name="Walesch S."/>
            <person name="Walt C."/>
            <person name="Boldt J."/>
            <person name="Bunk B."/>
            <person name="Haeckl F.J.F.P.J."/>
            <person name="Gunesch A.P."/>
            <person name="Birkelbach J."/>
            <person name="Nuebel U."/>
            <person name="Pietschmann T."/>
            <person name="Bach T."/>
            <person name="Mueller R."/>
        </authorList>
    </citation>
    <scope>NUCLEOTIDE SEQUENCE [LARGE SCALE GENOMIC DNA]</scope>
    <source>
        <strain evidence="3 4">MSr12523</strain>
    </source>
</reference>